<proteinExistence type="inferred from homology"/>
<keyword evidence="3" id="KW-0853">WD repeat</keyword>
<evidence type="ECO:0000313" key="6">
    <source>
        <dbReference type="EMBL" id="KAF7131744.1"/>
    </source>
</evidence>
<dbReference type="Proteomes" id="UP000626092">
    <property type="component" value="Unassembled WGS sequence"/>
</dbReference>
<dbReference type="OrthoDB" id="6288734at2759"/>
<dbReference type="SUPFAM" id="SSF52972">
    <property type="entry name" value="ITPase-like"/>
    <property type="match status" value="1"/>
</dbReference>
<dbReference type="AlphaFoldDB" id="A0A834GGB7"/>
<dbReference type="InterPro" id="IPR036322">
    <property type="entry name" value="WD40_repeat_dom_sf"/>
</dbReference>
<keyword evidence="5" id="KW-1133">Transmembrane helix</keyword>
<feature type="region of interest" description="Disordered" evidence="4">
    <location>
        <begin position="1"/>
        <end position="24"/>
    </location>
</feature>
<dbReference type="InterPro" id="IPR001680">
    <property type="entry name" value="WD40_rpt"/>
</dbReference>
<feature type="transmembrane region" description="Helical" evidence="5">
    <location>
        <begin position="211"/>
        <end position="229"/>
    </location>
</feature>
<keyword evidence="7" id="KW-1185">Reference proteome</keyword>
<keyword evidence="5" id="KW-0472">Membrane</keyword>
<dbReference type="Pfam" id="PF00400">
    <property type="entry name" value="WD40"/>
    <property type="match status" value="1"/>
</dbReference>
<dbReference type="SMART" id="SM00320">
    <property type="entry name" value="WD40"/>
    <property type="match status" value="2"/>
</dbReference>
<dbReference type="PANTHER" id="PTHR11067:SF9">
    <property type="entry name" value="INOSINE TRIPHOSPHATE PYROPHOSPHATASE"/>
    <property type="match status" value="1"/>
</dbReference>
<dbReference type="InterPro" id="IPR015943">
    <property type="entry name" value="WD40/YVTN_repeat-like_dom_sf"/>
</dbReference>
<dbReference type="Pfam" id="PF01725">
    <property type="entry name" value="Ham1p_like"/>
    <property type="match status" value="1"/>
</dbReference>
<dbReference type="PANTHER" id="PTHR11067">
    <property type="entry name" value="INOSINE TRIPHOSPHATE PYROPHOSPHATASE/HAM1 PROTEIN"/>
    <property type="match status" value="1"/>
</dbReference>
<comment type="caution">
    <text evidence="6">The sequence shown here is derived from an EMBL/GenBank/DDBJ whole genome shotgun (WGS) entry which is preliminary data.</text>
</comment>
<evidence type="ECO:0000256" key="5">
    <source>
        <dbReference type="SAM" id="Phobius"/>
    </source>
</evidence>
<protein>
    <submittedName>
        <fullName evidence="6">Uncharacterized protein</fullName>
    </submittedName>
</protein>
<keyword evidence="2" id="KW-0378">Hydrolase</keyword>
<dbReference type="CDD" id="cd00515">
    <property type="entry name" value="HAM1"/>
    <property type="match status" value="1"/>
</dbReference>
<gene>
    <name evidence="6" type="ORF">RHSIM_Rhsim09G0049500</name>
</gene>
<dbReference type="EMBL" id="WJXA01000009">
    <property type="protein sequence ID" value="KAF7131744.1"/>
    <property type="molecule type" value="Genomic_DNA"/>
</dbReference>
<evidence type="ECO:0000256" key="1">
    <source>
        <dbReference type="ARBA" id="ARBA00008023"/>
    </source>
</evidence>
<dbReference type="Gene3D" id="3.90.950.10">
    <property type="match status" value="1"/>
</dbReference>
<dbReference type="InterPro" id="IPR029001">
    <property type="entry name" value="ITPase-like_fam"/>
</dbReference>
<dbReference type="SUPFAM" id="SSF50978">
    <property type="entry name" value="WD40 repeat-like"/>
    <property type="match status" value="1"/>
</dbReference>
<keyword evidence="5" id="KW-0812">Transmembrane</keyword>
<comment type="similarity">
    <text evidence="1">Belongs to the HAM1 NTPase family.</text>
</comment>
<dbReference type="Gene3D" id="2.130.10.10">
    <property type="entry name" value="YVTN repeat-like/Quinoprotein amine dehydrogenase"/>
    <property type="match status" value="1"/>
</dbReference>
<dbReference type="GO" id="GO:0009143">
    <property type="term" value="P:nucleoside triphosphate catabolic process"/>
    <property type="evidence" value="ECO:0007669"/>
    <property type="project" value="InterPro"/>
</dbReference>
<sequence length="368" mass="40661">MRGHPYASDTTSQAGELPPRPTHHFPVQDGKFRVFKWPSMEIILDEANSHASAKDLDFNPDGKFLVSVGSGGPGRVWDVTSSKPVASLPKEQDEVFGFCRFSHSDKNPVLYITAMRGQGGSIVRWEISSRKRMSSKQVVRDPICAFNRNNPRRCFLIINSANMHVQNAVRKAHLGLVTALMFSEDSRALVSASLDSSARVTVIEDAKKNGFSLWIVVLVILLAIAGYYVKTEESLMVLVLLMGKVNGPVLVEDTCLCFNALKGLPGLNNLLMAYEDKSAYAMCVFSLALGPTMEPITFMGKTLGKIVPPRGPNDFGWDPVFQPDGYDQTYAEMPKEEKNKISHRSRALALVRSHFAEAGYIFQTGKSI</sequence>
<accession>A0A834GGB7</accession>
<reference evidence="6" key="1">
    <citation type="submission" date="2019-11" db="EMBL/GenBank/DDBJ databases">
        <authorList>
            <person name="Liu Y."/>
            <person name="Hou J."/>
            <person name="Li T.-Q."/>
            <person name="Guan C.-H."/>
            <person name="Wu X."/>
            <person name="Wu H.-Z."/>
            <person name="Ling F."/>
            <person name="Zhang R."/>
            <person name="Shi X.-G."/>
            <person name="Ren J.-P."/>
            <person name="Chen E.-F."/>
            <person name="Sun J.-M."/>
        </authorList>
    </citation>
    <scope>NUCLEOTIDE SEQUENCE</scope>
    <source>
        <strain evidence="6">Adult_tree_wgs_1</strain>
        <tissue evidence="6">Leaves</tissue>
    </source>
</reference>
<dbReference type="InterPro" id="IPR002637">
    <property type="entry name" value="RdgB/HAM1"/>
</dbReference>
<evidence type="ECO:0000313" key="7">
    <source>
        <dbReference type="Proteomes" id="UP000626092"/>
    </source>
</evidence>
<evidence type="ECO:0000256" key="2">
    <source>
        <dbReference type="ARBA" id="ARBA00022801"/>
    </source>
</evidence>
<feature type="repeat" description="WD" evidence="3">
    <location>
        <begin position="56"/>
        <end position="87"/>
    </location>
</feature>
<dbReference type="GO" id="GO:0047429">
    <property type="term" value="F:nucleoside triphosphate diphosphatase activity"/>
    <property type="evidence" value="ECO:0007669"/>
    <property type="project" value="InterPro"/>
</dbReference>
<organism evidence="6 7">
    <name type="scientific">Rhododendron simsii</name>
    <name type="common">Sims's rhododendron</name>
    <dbReference type="NCBI Taxonomy" id="118357"/>
    <lineage>
        <taxon>Eukaryota</taxon>
        <taxon>Viridiplantae</taxon>
        <taxon>Streptophyta</taxon>
        <taxon>Embryophyta</taxon>
        <taxon>Tracheophyta</taxon>
        <taxon>Spermatophyta</taxon>
        <taxon>Magnoliopsida</taxon>
        <taxon>eudicotyledons</taxon>
        <taxon>Gunneridae</taxon>
        <taxon>Pentapetalae</taxon>
        <taxon>asterids</taxon>
        <taxon>Ericales</taxon>
        <taxon>Ericaceae</taxon>
        <taxon>Ericoideae</taxon>
        <taxon>Rhodoreae</taxon>
        <taxon>Rhododendron</taxon>
    </lineage>
</organism>
<evidence type="ECO:0000256" key="3">
    <source>
        <dbReference type="PROSITE-ProRule" id="PRU00221"/>
    </source>
</evidence>
<evidence type="ECO:0000256" key="4">
    <source>
        <dbReference type="SAM" id="MobiDB-lite"/>
    </source>
</evidence>
<name>A0A834GGB7_RHOSS</name>
<dbReference type="PROSITE" id="PS50082">
    <property type="entry name" value="WD_REPEATS_2"/>
    <property type="match status" value="1"/>
</dbReference>
<dbReference type="GO" id="GO:0005737">
    <property type="term" value="C:cytoplasm"/>
    <property type="evidence" value="ECO:0007669"/>
    <property type="project" value="TreeGrafter"/>
</dbReference>